<dbReference type="SUPFAM" id="SSF56300">
    <property type="entry name" value="Metallo-dependent phosphatases"/>
    <property type="match status" value="1"/>
</dbReference>
<dbReference type="PANTHER" id="PTHR12849">
    <property type="entry name" value="RNA LARIAT DEBRANCHING ENZYME"/>
    <property type="match status" value="1"/>
</dbReference>
<feature type="region of interest" description="Disordered" evidence="13">
    <location>
        <begin position="526"/>
        <end position="549"/>
    </location>
</feature>
<sequence length="570" mass="63239">MRIAVQGCSHGSLNAIYDTVLQYQQHTSKPIDLLLLCGDFQALRSKHDFASLAVPPKYHSLGTFHEYYSGKRKAPVLTLVIGGNHEASNYMWELYHGGWLAENIYYLGAAGSVYVDGLRIVGASGIFKDHDYRKGHFEKVPFNNSTLRSVYHIREYDVMKLLQLSHREHTIFLSHDWPISIARHGDTGALLRRKPFFRQEINDNSLGSPPLFTLLNHIQPSYWFSAHLHVKFAALYDHSTSTSKAIPRLQETLPSIPTQKQNDRPEQNPDEIAIDDEDDFDNPIRVQLDAQQKGNPDEITIEDDDFDNPVLQAQPIGETVDGGSGNPDEIAIEDDEFDDPPTAPLDLALQAIPKQKAAEDLELDESVDLVEKARQEGDGAGTTGVVGAPVSEVKEAVQAAEKEGRSETSRQTKFLALDKCGPGKDFIQFFEIDTPSPGPSGQPPRLTFDPEWLAISRALHPYLSTTIHQSTLPSAAALEQLISDERARMDEEGLLVPSLNAKEDGSVDLVWEKGPIDIDRVQKFWPTSPSQDQLGPNGEGGSPDQWYTSPQTEAFCGMLGLENKVNPAPM</sequence>
<dbReference type="InterPro" id="IPR029052">
    <property type="entry name" value="Metallo-depent_PP-like"/>
</dbReference>
<dbReference type="PANTHER" id="PTHR12849:SF0">
    <property type="entry name" value="LARIAT DEBRANCHING ENZYME"/>
    <property type="match status" value="1"/>
</dbReference>
<dbReference type="Proteomes" id="UP000078595">
    <property type="component" value="Chromosome 7"/>
</dbReference>
<dbReference type="InterPro" id="IPR004843">
    <property type="entry name" value="Calcineurin-like_PHP"/>
</dbReference>
<evidence type="ECO:0000256" key="10">
    <source>
        <dbReference type="ARBA" id="ARBA00023004"/>
    </source>
</evidence>
<dbReference type="GO" id="GO:0000398">
    <property type="term" value="P:mRNA splicing, via spliceosome"/>
    <property type="evidence" value="ECO:0007669"/>
    <property type="project" value="TreeGrafter"/>
</dbReference>
<dbReference type="GO" id="GO:0008419">
    <property type="term" value="F:RNA lariat debranching enzyme activity"/>
    <property type="evidence" value="ECO:0007669"/>
    <property type="project" value="TreeGrafter"/>
</dbReference>
<name>A0A1A6A086_9TREE</name>
<proteinExistence type="inferred from homology"/>
<reference evidence="16" key="3">
    <citation type="submission" date="2024-02" db="EMBL/GenBank/DDBJ databases">
        <title>Comparative genomics of Cryptococcus and Kwoniella reveals pathogenesis evolution and contrasting modes of karyotype evolution via chromosome fusion or intercentromeric recombination.</title>
        <authorList>
            <person name="Coelho M.A."/>
            <person name="David-Palma M."/>
            <person name="Shea T."/>
            <person name="Bowers K."/>
            <person name="McGinley-Smith S."/>
            <person name="Mohammad A.W."/>
            <person name="Gnirke A."/>
            <person name="Yurkov A.M."/>
            <person name="Nowrousian M."/>
            <person name="Sun S."/>
            <person name="Cuomo C.A."/>
            <person name="Heitman J."/>
        </authorList>
    </citation>
    <scope>NUCLEOTIDE SEQUENCE</scope>
    <source>
        <strain evidence="16">CBS 10117</strain>
    </source>
</reference>
<dbReference type="Pfam" id="PF05011">
    <property type="entry name" value="DBR1"/>
    <property type="match status" value="1"/>
</dbReference>
<dbReference type="AlphaFoldDB" id="A0A1A6A086"/>
<evidence type="ECO:0000259" key="14">
    <source>
        <dbReference type="SMART" id="SM01124"/>
    </source>
</evidence>
<evidence type="ECO:0000256" key="4">
    <source>
        <dbReference type="ARBA" id="ARBA00004123"/>
    </source>
</evidence>
<dbReference type="KEGG" id="kdj:28969434"/>
<dbReference type="InterPro" id="IPR041816">
    <property type="entry name" value="Dbr1_N"/>
</dbReference>
<protein>
    <recommendedName>
        <fullName evidence="14">Lariat debranching enzyme C-terminal domain-containing protein</fullName>
    </recommendedName>
</protein>
<dbReference type="Pfam" id="PF00149">
    <property type="entry name" value="Metallophos"/>
    <property type="match status" value="1"/>
</dbReference>
<evidence type="ECO:0000256" key="3">
    <source>
        <dbReference type="ARBA" id="ARBA00001954"/>
    </source>
</evidence>
<evidence type="ECO:0000256" key="11">
    <source>
        <dbReference type="ARBA" id="ARBA00023211"/>
    </source>
</evidence>
<evidence type="ECO:0000256" key="8">
    <source>
        <dbReference type="ARBA" id="ARBA00022801"/>
    </source>
</evidence>
<dbReference type="OrthoDB" id="407609at2759"/>
<comment type="cofactor">
    <cofactor evidence="2">
        <name>Zn(2+)</name>
        <dbReference type="ChEBI" id="CHEBI:29105"/>
    </cofactor>
</comment>
<dbReference type="SMART" id="SM01124">
    <property type="entry name" value="DBR1"/>
    <property type="match status" value="1"/>
</dbReference>
<dbReference type="EMBL" id="CP144536">
    <property type="protein sequence ID" value="WWC63114.1"/>
    <property type="molecule type" value="Genomic_DNA"/>
</dbReference>
<keyword evidence="11" id="KW-0464">Manganese</keyword>
<reference evidence="16" key="2">
    <citation type="submission" date="2013-07" db="EMBL/GenBank/DDBJ databases">
        <authorList>
            <consortium name="The Broad Institute Genome Sequencing Platform"/>
            <person name="Cuomo C."/>
            <person name="Litvintseva A."/>
            <person name="Chen Y."/>
            <person name="Heitman J."/>
            <person name="Sun S."/>
            <person name="Springer D."/>
            <person name="Dromer F."/>
            <person name="Young S.K."/>
            <person name="Zeng Q."/>
            <person name="Gargeya S."/>
            <person name="Fitzgerald M."/>
            <person name="Abouelleil A."/>
            <person name="Alvarado L."/>
            <person name="Berlin A.M."/>
            <person name="Chapman S.B."/>
            <person name="Dewar J."/>
            <person name="Goldberg J."/>
            <person name="Griggs A."/>
            <person name="Gujja S."/>
            <person name="Hansen M."/>
            <person name="Howarth C."/>
            <person name="Imamovic A."/>
            <person name="Larimer J."/>
            <person name="McCowan C."/>
            <person name="Murphy C."/>
            <person name="Pearson M."/>
            <person name="Priest M."/>
            <person name="Roberts A."/>
            <person name="Saif S."/>
            <person name="Shea T."/>
            <person name="Sykes S."/>
            <person name="Wortman J."/>
            <person name="Nusbaum C."/>
            <person name="Birren B."/>
        </authorList>
    </citation>
    <scope>NUCLEOTIDE SEQUENCE</scope>
    <source>
        <strain evidence="16">CBS 10117</strain>
    </source>
</reference>
<evidence type="ECO:0000313" key="15">
    <source>
        <dbReference type="EMBL" id="OBR83456.1"/>
    </source>
</evidence>
<dbReference type="RefSeq" id="XP_018261298.1">
    <property type="nucleotide sequence ID" value="XM_018409026.1"/>
</dbReference>
<comment type="similarity">
    <text evidence="5">Belongs to the lariat debranching enzyme family.</text>
</comment>
<keyword evidence="12" id="KW-0539">Nucleus</keyword>
<evidence type="ECO:0000256" key="7">
    <source>
        <dbReference type="ARBA" id="ARBA00022723"/>
    </source>
</evidence>
<dbReference type="GO" id="GO:0046872">
    <property type="term" value="F:metal ion binding"/>
    <property type="evidence" value="ECO:0007669"/>
    <property type="project" value="UniProtKB-KW"/>
</dbReference>
<comment type="cofactor">
    <cofactor evidence="3">
        <name>Fe(2+)</name>
        <dbReference type="ChEBI" id="CHEBI:29033"/>
    </cofactor>
</comment>
<reference evidence="15" key="1">
    <citation type="submission" date="2013-07" db="EMBL/GenBank/DDBJ databases">
        <title>The Genome Sequence of Cryptococcus dejecticola CBS10117.</title>
        <authorList>
            <consortium name="The Broad Institute Genome Sequencing Platform"/>
            <person name="Cuomo C."/>
            <person name="Litvintseva A."/>
            <person name="Chen Y."/>
            <person name="Heitman J."/>
            <person name="Sun S."/>
            <person name="Springer D."/>
            <person name="Dromer F."/>
            <person name="Young S.K."/>
            <person name="Zeng Q."/>
            <person name="Gargeya S."/>
            <person name="Fitzgerald M."/>
            <person name="Abouelleil A."/>
            <person name="Alvarado L."/>
            <person name="Berlin A.M."/>
            <person name="Chapman S.B."/>
            <person name="Dewar J."/>
            <person name="Goldberg J."/>
            <person name="Griggs A."/>
            <person name="Gujja S."/>
            <person name="Hansen M."/>
            <person name="Howarth C."/>
            <person name="Imamovic A."/>
            <person name="Larimer J."/>
            <person name="McCowan C."/>
            <person name="Murphy C."/>
            <person name="Pearson M."/>
            <person name="Priest M."/>
            <person name="Roberts A."/>
            <person name="Saif S."/>
            <person name="Shea T."/>
            <person name="Sykes S."/>
            <person name="Wortman J."/>
            <person name="Nusbaum C."/>
            <person name="Birren B."/>
        </authorList>
    </citation>
    <scope>NUCLEOTIDE SEQUENCE [LARGE SCALE GENOMIC DNA]</scope>
    <source>
        <strain evidence="15">CBS 10117</strain>
    </source>
</reference>
<keyword evidence="7" id="KW-0479">Metal-binding</keyword>
<dbReference type="GO" id="GO:0005634">
    <property type="term" value="C:nucleus"/>
    <property type="evidence" value="ECO:0007669"/>
    <property type="project" value="UniProtKB-SubCell"/>
</dbReference>
<keyword evidence="8" id="KW-0378">Hydrolase</keyword>
<feature type="compositionally biased region" description="Acidic residues" evidence="13">
    <location>
        <begin position="268"/>
        <end position="279"/>
    </location>
</feature>
<accession>A0A1A6A086</accession>
<evidence type="ECO:0000256" key="12">
    <source>
        <dbReference type="ARBA" id="ARBA00023242"/>
    </source>
</evidence>
<evidence type="ECO:0000313" key="16">
    <source>
        <dbReference type="EMBL" id="WWC63114.1"/>
    </source>
</evidence>
<dbReference type="CDD" id="cd00844">
    <property type="entry name" value="MPP_Dbr1_N"/>
    <property type="match status" value="1"/>
</dbReference>
<feature type="domain" description="Lariat debranching enzyme C-terminal" evidence="14">
    <location>
        <begin position="401"/>
        <end position="565"/>
    </location>
</feature>
<evidence type="ECO:0000256" key="13">
    <source>
        <dbReference type="SAM" id="MobiDB-lite"/>
    </source>
</evidence>
<dbReference type="STRING" id="1296121.A0A1A6A086"/>
<dbReference type="FunFam" id="3.60.21.10:FF:000035">
    <property type="entry name" value="Lariat debranching enzyme"/>
    <property type="match status" value="1"/>
</dbReference>
<dbReference type="VEuPathDB" id="FungiDB:I303_05735"/>
<gene>
    <name evidence="15" type="ORF">I303_05735</name>
    <name evidence="16" type="ORF">I303_105714</name>
</gene>
<evidence type="ECO:0000256" key="1">
    <source>
        <dbReference type="ARBA" id="ARBA00001936"/>
    </source>
</evidence>
<dbReference type="GeneID" id="28969434"/>
<feature type="compositionally biased region" description="Acidic residues" evidence="13">
    <location>
        <begin position="330"/>
        <end position="339"/>
    </location>
</feature>
<feature type="region of interest" description="Disordered" evidence="13">
    <location>
        <begin position="315"/>
        <end position="344"/>
    </location>
</feature>
<comment type="subcellular location">
    <subcellularLocation>
        <location evidence="4">Nucleus</location>
    </subcellularLocation>
</comment>
<dbReference type="EMBL" id="KI894033">
    <property type="protein sequence ID" value="OBR83456.1"/>
    <property type="molecule type" value="Genomic_DNA"/>
</dbReference>
<keyword evidence="17" id="KW-1185">Reference proteome</keyword>
<evidence type="ECO:0000256" key="6">
    <source>
        <dbReference type="ARBA" id="ARBA00022664"/>
    </source>
</evidence>
<dbReference type="InterPro" id="IPR007708">
    <property type="entry name" value="DBR1_C"/>
</dbReference>
<evidence type="ECO:0000313" key="17">
    <source>
        <dbReference type="Proteomes" id="UP000078595"/>
    </source>
</evidence>
<keyword evidence="9" id="KW-0862">Zinc</keyword>
<feature type="region of interest" description="Disordered" evidence="13">
    <location>
        <begin position="252"/>
        <end position="279"/>
    </location>
</feature>
<keyword evidence="6" id="KW-0507">mRNA processing</keyword>
<keyword evidence="10" id="KW-0408">Iron</keyword>
<comment type="cofactor">
    <cofactor evidence="1">
        <name>Mn(2+)</name>
        <dbReference type="ChEBI" id="CHEBI:29035"/>
    </cofactor>
</comment>
<evidence type="ECO:0000256" key="5">
    <source>
        <dbReference type="ARBA" id="ARBA00006045"/>
    </source>
</evidence>
<evidence type="ECO:0000256" key="2">
    <source>
        <dbReference type="ARBA" id="ARBA00001947"/>
    </source>
</evidence>
<evidence type="ECO:0000256" key="9">
    <source>
        <dbReference type="ARBA" id="ARBA00022833"/>
    </source>
</evidence>
<organism evidence="15">
    <name type="scientific">Kwoniella dejecticola CBS 10117</name>
    <dbReference type="NCBI Taxonomy" id="1296121"/>
    <lineage>
        <taxon>Eukaryota</taxon>
        <taxon>Fungi</taxon>
        <taxon>Dikarya</taxon>
        <taxon>Basidiomycota</taxon>
        <taxon>Agaricomycotina</taxon>
        <taxon>Tremellomycetes</taxon>
        <taxon>Tremellales</taxon>
        <taxon>Cryptococcaceae</taxon>
        <taxon>Kwoniella</taxon>
    </lineage>
</organism>